<proteinExistence type="predicted"/>
<feature type="signal peptide" evidence="1">
    <location>
        <begin position="1"/>
        <end position="20"/>
    </location>
</feature>
<evidence type="ECO:0000313" key="2">
    <source>
        <dbReference type="Proteomes" id="UP000887572"/>
    </source>
</evidence>
<name>A0A914IDQ5_GLORO</name>
<organism evidence="2 3">
    <name type="scientific">Globodera rostochiensis</name>
    <name type="common">Golden nematode worm</name>
    <name type="synonym">Heterodera rostochiensis</name>
    <dbReference type="NCBI Taxonomy" id="31243"/>
    <lineage>
        <taxon>Eukaryota</taxon>
        <taxon>Metazoa</taxon>
        <taxon>Ecdysozoa</taxon>
        <taxon>Nematoda</taxon>
        <taxon>Chromadorea</taxon>
        <taxon>Rhabditida</taxon>
        <taxon>Tylenchina</taxon>
        <taxon>Tylenchomorpha</taxon>
        <taxon>Tylenchoidea</taxon>
        <taxon>Heteroderidae</taxon>
        <taxon>Heteroderinae</taxon>
        <taxon>Globodera</taxon>
    </lineage>
</organism>
<sequence length="86" mass="9804">MFTRLVTVIVLITLISLVVAGPVHPEYPDYFDDTMKACCEECKSSFLSCWSHCTNYPAEKPYCMSDCIDLKEHCAHKCFAEKCPFV</sequence>
<dbReference type="WBParaSite" id="Gr19_v10_g9277.t1">
    <property type="protein sequence ID" value="Gr19_v10_g9277.t1"/>
    <property type="gene ID" value="Gr19_v10_g9277"/>
</dbReference>
<protein>
    <submittedName>
        <fullName evidence="3">Uncharacterized protein</fullName>
    </submittedName>
</protein>
<accession>A0A914IDQ5</accession>
<keyword evidence="2" id="KW-1185">Reference proteome</keyword>
<dbReference type="Proteomes" id="UP000887572">
    <property type="component" value="Unplaced"/>
</dbReference>
<evidence type="ECO:0000313" key="3">
    <source>
        <dbReference type="WBParaSite" id="Gr19_v10_g9277.t1"/>
    </source>
</evidence>
<evidence type="ECO:0000256" key="1">
    <source>
        <dbReference type="SAM" id="SignalP"/>
    </source>
</evidence>
<keyword evidence="1" id="KW-0732">Signal</keyword>
<feature type="chain" id="PRO_5038008339" evidence="1">
    <location>
        <begin position="21"/>
        <end position="86"/>
    </location>
</feature>
<dbReference type="AlphaFoldDB" id="A0A914IDQ5"/>
<reference evidence="3" key="1">
    <citation type="submission" date="2022-11" db="UniProtKB">
        <authorList>
            <consortium name="WormBaseParasite"/>
        </authorList>
    </citation>
    <scope>IDENTIFICATION</scope>
</reference>